<evidence type="ECO:0000256" key="1">
    <source>
        <dbReference type="SAM" id="MobiDB-lite"/>
    </source>
</evidence>
<gene>
    <name evidence="2" type="primary">LOC123120745</name>
</gene>
<evidence type="ECO:0000313" key="3">
    <source>
        <dbReference type="Proteomes" id="UP000019116"/>
    </source>
</evidence>
<sequence>MSSSMQEGMTSSLAQGSSRGSVVAAGASFRVYYSLGAGTVPFVWETKPGTPKRPIDHVAGTDDALPPITPPPLYQSKTMRRCPSTTKSSSCWPPRMTSWLNIRTRRRRPIATPGFHQTAASMINGYGSGVPSLGASEPGMDN</sequence>
<dbReference type="OMA" id="SKTMRRC"/>
<reference evidence="2" key="2">
    <citation type="submission" date="2018-10" db="UniProtKB">
        <authorList>
            <consortium name="EnsemblPlants"/>
        </authorList>
    </citation>
    <scope>IDENTIFICATION</scope>
</reference>
<evidence type="ECO:0000313" key="2">
    <source>
        <dbReference type="EnsemblPlants" id="TraesCS1A02G068700.1.cds1"/>
    </source>
</evidence>
<reference evidence="2" key="1">
    <citation type="submission" date="2018-08" db="EMBL/GenBank/DDBJ databases">
        <authorList>
            <person name="Rossello M."/>
        </authorList>
    </citation>
    <scope>NUCLEOTIDE SEQUENCE [LARGE SCALE GENOMIC DNA]</scope>
    <source>
        <strain evidence="2">cv. Chinese Spring</strain>
    </source>
</reference>
<dbReference type="Gramene" id="TraesCS1A02G068700.1">
    <property type="protein sequence ID" value="TraesCS1A02G068700.1.cds1"/>
    <property type="gene ID" value="TraesCS1A02G068700"/>
</dbReference>
<dbReference type="Gramene" id="TraesCS1A03G0167900.1">
    <property type="protein sequence ID" value="TraesCS1A03G0167900.1.CDS1"/>
    <property type="gene ID" value="TraesCS1A03G0167900"/>
</dbReference>
<dbReference type="KEGG" id="taes:123120745"/>
<dbReference type="Proteomes" id="UP000019116">
    <property type="component" value="Chromosome 1A"/>
</dbReference>
<dbReference type="AlphaFoldDB" id="A0A3B5XV67"/>
<dbReference type="RefSeq" id="XP_044396930.1">
    <property type="nucleotide sequence ID" value="XM_044540995.1"/>
</dbReference>
<protein>
    <submittedName>
        <fullName evidence="2">Uncharacterized protein</fullName>
    </submittedName>
</protein>
<dbReference type="Gramene" id="TraesNOR1A03G00023950.1">
    <property type="protein sequence ID" value="TraesNOR1A03G00023950.1.CDS1"/>
    <property type="gene ID" value="TraesNOR1A03G00023950"/>
</dbReference>
<name>A0A3B5XV67_WHEAT</name>
<dbReference type="PANTHER" id="PTHR33257">
    <property type="entry name" value="OS05G0165500 PROTEIN"/>
    <property type="match status" value="1"/>
</dbReference>
<keyword evidence="3" id="KW-1185">Reference proteome</keyword>
<accession>A0A3B5XV67</accession>
<dbReference type="EnsemblPlants" id="TraesCS1A02G068700.1">
    <property type="protein sequence ID" value="TraesCS1A02G068700.1.cds1"/>
    <property type="gene ID" value="TraesCS1A02G068700"/>
</dbReference>
<proteinExistence type="predicted"/>
<dbReference type="PANTHER" id="PTHR33257:SF33">
    <property type="entry name" value="NON-SPECIFIC SERINE_THREONINE PROTEIN KINASE"/>
    <property type="match status" value="1"/>
</dbReference>
<organism evidence="2">
    <name type="scientific">Triticum aestivum</name>
    <name type="common">Wheat</name>
    <dbReference type="NCBI Taxonomy" id="4565"/>
    <lineage>
        <taxon>Eukaryota</taxon>
        <taxon>Viridiplantae</taxon>
        <taxon>Streptophyta</taxon>
        <taxon>Embryophyta</taxon>
        <taxon>Tracheophyta</taxon>
        <taxon>Spermatophyta</taxon>
        <taxon>Magnoliopsida</taxon>
        <taxon>Liliopsida</taxon>
        <taxon>Poales</taxon>
        <taxon>Poaceae</taxon>
        <taxon>BOP clade</taxon>
        <taxon>Pooideae</taxon>
        <taxon>Triticodae</taxon>
        <taxon>Triticeae</taxon>
        <taxon>Triticinae</taxon>
        <taxon>Triticum</taxon>
    </lineage>
</organism>
<dbReference type="OrthoDB" id="691043at2759"/>
<feature type="region of interest" description="Disordered" evidence="1">
    <location>
        <begin position="45"/>
        <end position="95"/>
    </location>
</feature>
<dbReference type="GeneID" id="123120745"/>